<evidence type="ECO:0000313" key="1">
    <source>
        <dbReference type="EMBL" id="TGB40251.1"/>
    </source>
</evidence>
<dbReference type="SUPFAM" id="SSF81442">
    <property type="entry name" value="Cytochrome c oxidase subunit I-like"/>
    <property type="match status" value="1"/>
</dbReference>
<sequence>MRRHGPSICCATDFGCGVDRLRHVGVARVVGHVSWWVFVVARLMSELGLTMGGGMPRRYADYSADSIFGSGLGQADYGWTAYEPLTDQPPSALADPFYSANIIVTVSVAALAVTVIAALVEAVLGRRWLLGAGTVLAPVIGAAIILTALYERAGFLGGGQLDLPPLLVFLLVLLGVAAREVWSRALAPRLT</sequence>
<dbReference type="RefSeq" id="WP_135358748.1">
    <property type="nucleotide sequence ID" value="NZ_RWJZ01000001.1"/>
</dbReference>
<proteinExistence type="predicted"/>
<reference evidence="1 2" key="1">
    <citation type="submission" date="2018-12" db="EMBL/GenBank/DDBJ databases">
        <title>Draft genome sequences of Mycolicibacterium peregrinum isolated from a pig with lymphadenitis and from soil on the same Japanese pig farm.</title>
        <authorList>
            <person name="Komatsu T."/>
            <person name="Ohya K."/>
            <person name="Sawai K."/>
            <person name="Odoi J.O."/>
            <person name="Otsu K."/>
            <person name="Ota A."/>
            <person name="Ito T."/>
            <person name="Kawai M."/>
            <person name="Maruyama F."/>
        </authorList>
    </citation>
    <scope>NUCLEOTIDE SEQUENCE [LARGE SCALE GENOMIC DNA]</scope>
    <source>
        <strain evidence="1 2">138</strain>
    </source>
</reference>
<comment type="caution">
    <text evidence="1">The sequence shown here is derived from an EMBL/GenBank/DDBJ whole genome shotgun (WGS) entry which is preliminary data.</text>
</comment>
<dbReference type="EMBL" id="RWKA01000011">
    <property type="protein sequence ID" value="TGB40251.1"/>
    <property type="molecule type" value="Genomic_DNA"/>
</dbReference>
<organism evidence="1 2">
    <name type="scientific">Mycolicibacterium peregrinum</name>
    <name type="common">Mycobacterium peregrinum</name>
    <dbReference type="NCBI Taxonomy" id="43304"/>
    <lineage>
        <taxon>Bacteria</taxon>
        <taxon>Bacillati</taxon>
        <taxon>Actinomycetota</taxon>
        <taxon>Actinomycetes</taxon>
        <taxon>Mycobacteriales</taxon>
        <taxon>Mycobacteriaceae</taxon>
        <taxon>Mycolicibacterium</taxon>
    </lineage>
</organism>
<evidence type="ECO:0000313" key="2">
    <source>
        <dbReference type="Proteomes" id="UP000297792"/>
    </source>
</evidence>
<protein>
    <submittedName>
        <fullName evidence="1">Uncharacterized protein</fullName>
    </submittedName>
</protein>
<keyword evidence="2" id="KW-1185">Reference proteome</keyword>
<name>A0A4Z0HWI1_MYCPR</name>
<dbReference type="Proteomes" id="UP000297792">
    <property type="component" value="Unassembled WGS sequence"/>
</dbReference>
<gene>
    <name evidence="1" type="ORF">EJD98_20365</name>
</gene>
<dbReference type="InterPro" id="IPR036927">
    <property type="entry name" value="Cyt_c_oxase-like_su1_sf"/>
</dbReference>
<accession>A0A4Z0HWI1</accession>
<dbReference type="AlphaFoldDB" id="A0A4Z0HWI1"/>